<evidence type="ECO:0000256" key="2">
    <source>
        <dbReference type="RuleBase" id="RU004364"/>
    </source>
</evidence>
<evidence type="ECO:0000259" key="4">
    <source>
        <dbReference type="PROSITE" id="PS50832"/>
    </source>
</evidence>
<evidence type="ECO:0000256" key="1">
    <source>
        <dbReference type="PROSITE-ProRule" id="PRU00181"/>
    </source>
</evidence>
<dbReference type="EMBL" id="JARBJD010000078">
    <property type="protein sequence ID" value="KAK2954439.1"/>
    <property type="molecule type" value="Genomic_DNA"/>
</dbReference>
<comment type="similarity">
    <text evidence="2">Belongs to the eIF-1A family.</text>
</comment>
<dbReference type="PANTHER" id="PTHR21668">
    <property type="entry name" value="EIF-1A"/>
    <property type="match status" value="1"/>
</dbReference>
<dbReference type="Gene3D" id="2.40.50.140">
    <property type="entry name" value="Nucleic acid-binding proteins"/>
    <property type="match status" value="1"/>
</dbReference>
<evidence type="ECO:0000313" key="6">
    <source>
        <dbReference type="Proteomes" id="UP001281761"/>
    </source>
</evidence>
<evidence type="ECO:0000313" key="5">
    <source>
        <dbReference type="EMBL" id="KAK2954439.1"/>
    </source>
</evidence>
<dbReference type="NCBIfam" id="TIGR00523">
    <property type="entry name" value="eIF-1A"/>
    <property type="match status" value="1"/>
</dbReference>
<comment type="caution">
    <text evidence="5">The sequence shown here is derived from an EMBL/GenBank/DDBJ whole genome shotgun (WGS) entry which is preliminary data.</text>
</comment>
<dbReference type="InterPro" id="IPR006196">
    <property type="entry name" value="RNA-binding_domain_S1_IF1"/>
</dbReference>
<keyword evidence="1" id="KW-0648">Protein biosynthesis</keyword>
<dbReference type="GO" id="GO:0003743">
    <property type="term" value="F:translation initiation factor activity"/>
    <property type="evidence" value="ECO:0007669"/>
    <property type="project" value="UniProtKB-KW"/>
</dbReference>
<protein>
    <submittedName>
        <fullName evidence="5">Eukaryotic translation initiation factor 1A, X-chromosomal</fullName>
    </submittedName>
</protein>
<dbReference type="CDD" id="cd05793">
    <property type="entry name" value="S1_IF1A"/>
    <property type="match status" value="1"/>
</dbReference>
<sequence length="144" mass="16426">MSRNKGAKNRKGPRRDQDEKRELIFKEECQEYAQVVRMLGNGRLEANCFDGKKRMCTIRGKMIRRVWIKPGDVILVSLRDFQDDKADVILKYSPDEAKRLKEFGHIPEHIQISEAQTEGGAGNDDIRFVSDDEDGGDGVDVDTL</sequence>
<feature type="region of interest" description="Disordered" evidence="3">
    <location>
        <begin position="111"/>
        <end position="144"/>
    </location>
</feature>
<keyword evidence="6" id="KW-1185">Reference proteome</keyword>
<feature type="domain" description="S1-like" evidence="4">
    <location>
        <begin position="19"/>
        <end position="93"/>
    </location>
</feature>
<proteinExistence type="inferred from homology"/>
<dbReference type="SMART" id="SM00652">
    <property type="entry name" value="eIF1a"/>
    <property type="match status" value="1"/>
</dbReference>
<reference evidence="5 6" key="1">
    <citation type="journal article" date="2022" name="bioRxiv">
        <title>Genomics of Preaxostyla Flagellates Illuminates Evolutionary Transitions and the Path Towards Mitochondrial Loss.</title>
        <authorList>
            <person name="Novak L.V.F."/>
            <person name="Treitli S.C."/>
            <person name="Pyrih J."/>
            <person name="Halakuc P."/>
            <person name="Pipaliya S.V."/>
            <person name="Vacek V."/>
            <person name="Brzon O."/>
            <person name="Soukal P."/>
            <person name="Eme L."/>
            <person name="Dacks J.B."/>
            <person name="Karnkowska A."/>
            <person name="Elias M."/>
            <person name="Hampl V."/>
        </authorList>
    </citation>
    <scope>NUCLEOTIDE SEQUENCE [LARGE SCALE GENOMIC DNA]</scope>
    <source>
        <strain evidence="5">NAU3</strain>
        <tissue evidence="5">Gut</tissue>
    </source>
</reference>
<keyword evidence="1 5" id="KW-0396">Initiation factor</keyword>
<dbReference type="SUPFAM" id="SSF50249">
    <property type="entry name" value="Nucleic acid-binding proteins"/>
    <property type="match status" value="1"/>
</dbReference>
<feature type="compositionally biased region" description="Acidic residues" evidence="3">
    <location>
        <begin position="131"/>
        <end position="144"/>
    </location>
</feature>
<evidence type="ECO:0000256" key="3">
    <source>
        <dbReference type="SAM" id="MobiDB-lite"/>
    </source>
</evidence>
<dbReference type="InterPro" id="IPR001253">
    <property type="entry name" value="TIF_eIF-1A"/>
</dbReference>
<accession>A0ABQ9XRF4</accession>
<organism evidence="5 6">
    <name type="scientific">Blattamonas nauphoetae</name>
    <dbReference type="NCBI Taxonomy" id="2049346"/>
    <lineage>
        <taxon>Eukaryota</taxon>
        <taxon>Metamonada</taxon>
        <taxon>Preaxostyla</taxon>
        <taxon>Oxymonadida</taxon>
        <taxon>Blattamonas</taxon>
    </lineage>
</organism>
<gene>
    <name evidence="5" type="ORF">BLNAU_10607</name>
</gene>
<dbReference type="HAMAP" id="MF_00216">
    <property type="entry name" value="aIF_1A"/>
    <property type="match status" value="1"/>
</dbReference>
<dbReference type="Pfam" id="PF01176">
    <property type="entry name" value="eIF-1a"/>
    <property type="match status" value="1"/>
</dbReference>
<dbReference type="Proteomes" id="UP001281761">
    <property type="component" value="Unassembled WGS sequence"/>
</dbReference>
<dbReference type="InterPro" id="IPR012340">
    <property type="entry name" value="NA-bd_OB-fold"/>
</dbReference>
<dbReference type="PROSITE" id="PS50832">
    <property type="entry name" value="S1_IF1_TYPE"/>
    <property type="match status" value="1"/>
</dbReference>
<name>A0ABQ9XRF4_9EUKA</name>